<comment type="caution">
    <text evidence="2">The sequence shown here is derived from an EMBL/GenBank/DDBJ whole genome shotgun (WGS) entry which is preliminary data.</text>
</comment>
<name>A0A9Q3D3S9_9BASI</name>
<feature type="region of interest" description="Disordered" evidence="1">
    <location>
        <begin position="113"/>
        <end position="143"/>
    </location>
</feature>
<evidence type="ECO:0000313" key="2">
    <source>
        <dbReference type="EMBL" id="MBW0495165.1"/>
    </source>
</evidence>
<dbReference type="Proteomes" id="UP000765509">
    <property type="component" value="Unassembled WGS sequence"/>
</dbReference>
<accession>A0A9Q3D3S9</accession>
<dbReference type="AlphaFoldDB" id="A0A9Q3D3S9"/>
<evidence type="ECO:0000256" key="1">
    <source>
        <dbReference type="SAM" id="MobiDB-lite"/>
    </source>
</evidence>
<evidence type="ECO:0000313" key="3">
    <source>
        <dbReference type="Proteomes" id="UP000765509"/>
    </source>
</evidence>
<keyword evidence="3" id="KW-1185">Reference proteome</keyword>
<organism evidence="2 3">
    <name type="scientific">Austropuccinia psidii MF-1</name>
    <dbReference type="NCBI Taxonomy" id="1389203"/>
    <lineage>
        <taxon>Eukaryota</taxon>
        <taxon>Fungi</taxon>
        <taxon>Dikarya</taxon>
        <taxon>Basidiomycota</taxon>
        <taxon>Pucciniomycotina</taxon>
        <taxon>Pucciniomycetes</taxon>
        <taxon>Pucciniales</taxon>
        <taxon>Sphaerophragmiaceae</taxon>
        <taxon>Austropuccinia</taxon>
    </lineage>
</organism>
<protein>
    <submittedName>
        <fullName evidence="2">Uncharacterized protein</fullName>
    </submittedName>
</protein>
<sequence>MPEPKSTDGGGAEGEDEVSSVGLELMTKILCKQKNSRNQNNALKFWKMYQGSGAITQLWPPSKSSKMNIQGPLGFKSPRRTSPSALGRSGSQWSQPMWWKFRSVAHNVGPIEPLEPQHIGAQGTPIVPTNGREPKHLKNQKWA</sequence>
<proteinExistence type="predicted"/>
<feature type="region of interest" description="Disordered" evidence="1">
    <location>
        <begin position="60"/>
        <end position="92"/>
    </location>
</feature>
<gene>
    <name evidence="2" type="ORF">O181_034880</name>
</gene>
<dbReference type="EMBL" id="AVOT02012944">
    <property type="protein sequence ID" value="MBW0495165.1"/>
    <property type="molecule type" value="Genomic_DNA"/>
</dbReference>
<reference evidence="2" key="1">
    <citation type="submission" date="2021-03" db="EMBL/GenBank/DDBJ databases">
        <title>Draft genome sequence of rust myrtle Austropuccinia psidii MF-1, a brazilian biotype.</title>
        <authorList>
            <person name="Quecine M.C."/>
            <person name="Pachon D.M.R."/>
            <person name="Bonatelli M.L."/>
            <person name="Correr F.H."/>
            <person name="Franceschini L.M."/>
            <person name="Leite T.F."/>
            <person name="Margarido G.R.A."/>
            <person name="Almeida C.A."/>
            <person name="Ferrarezi J.A."/>
            <person name="Labate C.A."/>
        </authorList>
    </citation>
    <scope>NUCLEOTIDE SEQUENCE</scope>
    <source>
        <strain evidence="2">MF-1</strain>
    </source>
</reference>
<feature type="compositionally biased region" description="Polar residues" evidence="1">
    <location>
        <begin position="80"/>
        <end position="92"/>
    </location>
</feature>